<protein>
    <submittedName>
        <fullName evidence="2">Uncharacterized protein</fullName>
    </submittedName>
</protein>
<feature type="region of interest" description="Disordered" evidence="1">
    <location>
        <begin position="1"/>
        <end position="22"/>
    </location>
</feature>
<proteinExistence type="predicted"/>
<sequence>MTKLTKSNDHLFGSLNRPTKRKSNKECSCSYLIPIDEVPELYHPYSEVNLFLSRRMKQEMPNAPTKVWSMQLEQYLLEKMTPEFQKKFPQFRISVSAIKKTWEKLVLYTKQIQDQPEAITDEGKVNILFLIKQNLKNHLHLKKPNFSVPYYPAYQMASRISECIAAIDGEEPQLEELTKMIWTTQCQLDPHLNYHISPYHEYNQIDELIVKTILEETTKHPNITHRQLEHNTLMSLRALYAFPLSISEEIIHDYTSLILADKLYPTISFEAFASKEQRVYLENFLHRHSLYKKSKSALCNQLKRIIALYALAAQMPKTLTQLELQEAILAVYPVNKEKKPNLSQVVYTFIMAELALMENDRLCHSVEHVLSTIWNAYQEAILLPNLTEQKELLEVLIWKNLTLDEELLQKISPCIAKKIEEEIAHALIDNPKQSFYYLLQVINQFFKKVEELIKNKKWKEIEKKIYPWVIQGDMLCQKIEIGINPFLLQFIHQKWTQTTFETHEQFVNQVYEEYLQKHPKLVIYADQLSRRIWTLYKYAWYNLFSYSTESCIERFIKWHIIYIKPLSSQELHSQIDKLSQDILPLIPIDAKLCEKIFYKIDKEAKPQTK</sequence>
<evidence type="ECO:0000313" key="2">
    <source>
        <dbReference type="EMBL" id="QYF48593.1"/>
    </source>
</evidence>
<accession>A0ABX8V6F7</accession>
<name>A0ABX8V6F7_9BACT</name>
<dbReference type="Proteomes" id="UP000826014">
    <property type="component" value="Chromosome"/>
</dbReference>
<organism evidence="2 3">
    <name type="scientific">Candidatus Rhabdochlamydia oedothoracis</name>
    <dbReference type="NCBI Taxonomy" id="2720720"/>
    <lineage>
        <taxon>Bacteria</taxon>
        <taxon>Pseudomonadati</taxon>
        <taxon>Chlamydiota</taxon>
        <taxon>Chlamydiia</taxon>
        <taxon>Parachlamydiales</taxon>
        <taxon>Candidatus Rhabdochlamydiaceae</taxon>
        <taxon>Candidatus Rhabdochlamydia</taxon>
    </lineage>
</organism>
<gene>
    <name evidence="2" type="ORF">RHABOEDO_000780</name>
</gene>
<keyword evidence="3" id="KW-1185">Reference proteome</keyword>
<reference evidence="2 3" key="1">
    <citation type="journal article" date="2022" name="bioRxiv">
        <title>Ecology and evolution of chlamydial symbionts of arthropods.</title>
        <authorList>
            <person name="Halter T."/>
            <person name="Koestlbacher S."/>
            <person name="Collingro A."/>
            <person name="Sixt B.S."/>
            <person name="Toenshoff E.R."/>
            <person name="Hendrickx F."/>
            <person name="Kostanjsek R."/>
            <person name="Horn M."/>
        </authorList>
    </citation>
    <scope>NUCLEOTIDE SEQUENCE [LARGE SCALE GENOMIC DNA]</scope>
    <source>
        <strain evidence="2">W744xW776</strain>
    </source>
</reference>
<dbReference type="RefSeq" id="WP_215216615.1">
    <property type="nucleotide sequence ID" value="NZ_CP075587.1"/>
</dbReference>
<evidence type="ECO:0000256" key="1">
    <source>
        <dbReference type="SAM" id="MobiDB-lite"/>
    </source>
</evidence>
<dbReference type="EMBL" id="CP075587">
    <property type="protein sequence ID" value="QYF48593.1"/>
    <property type="molecule type" value="Genomic_DNA"/>
</dbReference>
<evidence type="ECO:0000313" key="3">
    <source>
        <dbReference type="Proteomes" id="UP000826014"/>
    </source>
</evidence>